<evidence type="ECO:0000256" key="1">
    <source>
        <dbReference type="SAM" id="MobiDB-lite"/>
    </source>
</evidence>
<keyword evidence="2" id="KW-0812">Transmembrane</keyword>
<dbReference type="InterPro" id="IPR046253">
    <property type="entry name" value="DUF6286"/>
</dbReference>
<dbReference type="RefSeq" id="WP_425581336.1">
    <property type="nucleotide sequence ID" value="NZ_BAAAMJ010000030.1"/>
</dbReference>
<name>A0ABP5AMV9_9ACTN</name>
<feature type="transmembrane region" description="Helical" evidence="2">
    <location>
        <begin position="63"/>
        <end position="81"/>
    </location>
</feature>
<feature type="compositionally biased region" description="Gly residues" evidence="1">
    <location>
        <begin position="23"/>
        <end position="34"/>
    </location>
</feature>
<keyword evidence="2" id="KW-1133">Transmembrane helix</keyword>
<dbReference type="EMBL" id="BAAAMJ010000030">
    <property type="protein sequence ID" value="GAA1918170.1"/>
    <property type="molecule type" value="Genomic_DNA"/>
</dbReference>
<protein>
    <submittedName>
        <fullName evidence="4">DUF6286 domain-containing protein</fullName>
    </submittedName>
</protein>
<gene>
    <name evidence="4" type="ORF">GCM10009716_28810</name>
</gene>
<proteinExistence type="predicted"/>
<comment type="caution">
    <text evidence="4">The sequence shown here is derived from an EMBL/GenBank/DDBJ whole genome shotgun (WGS) entry which is preliminary data.</text>
</comment>
<dbReference type="Proteomes" id="UP001501303">
    <property type="component" value="Unassembled WGS sequence"/>
</dbReference>
<keyword evidence="2" id="KW-0472">Membrane</keyword>
<evidence type="ECO:0000256" key="2">
    <source>
        <dbReference type="SAM" id="Phobius"/>
    </source>
</evidence>
<reference evidence="5" key="1">
    <citation type="journal article" date="2019" name="Int. J. Syst. Evol. Microbiol.">
        <title>The Global Catalogue of Microorganisms (GCM) 10K type strain sequencing project: providing services to taxonomists for standard genome sequencing and annotation.</title>
        <authorList>
            <consortium name="The Broad Institute Genomics Platform"/>
            <consortium name="The Broad Institute Genome Sequencing Center for Infectious Disease"/>
            <person name="Wu L."/>
            <person name="Ma J."/>
        </authorList>
    </citation>
    <scope>NUCLEOTIDE SEQUENCE [LARGE SCALE GENOMIC DNA]</scope>
    <source>
        <strain evidence="5">JCM 13581</strain>
    </source>
</reference>
<organism evidence="4 5">
    <name type="scientific">Streptomyces sodiiphilus</name>
    <dbReference type="NCBI Taxonomy" id="226217"/>
    <lineage>
        <taxon>Bacteria</taxon>
        <taxon>Bacillati</taxon>
        <taxon>Actinomycetota</taxon>
        <taxon>Actinomycetes</taxon>
        <taxon>Kitasatosporales</taxon>
        <taxon>Streptomycetaceae</taxon>
        <taxon>Streptomyces</taxon>
    </lineage>
</organism>
<evidence type="ECO:0000313" key="5">
    <source>
        <dbReference type="Proteomes" id="UP001501303"/>
    </source>
</evidence>
<accession>A0ABP5AMV9</accession>
<feature type="region of interest" description="Disordered" evidence="1">
    <location>
        <begin position="1"/>
        <end position="50"/>
    </location>
</feature>
<evidence type="ECO:0000259" key="3">
    <source>
        <dbReference type="Pfam" id="PF19803"/>
    </source>
</evidence>
<keyword evidence="5" id="KW-1185">Reference proteome</keyword>
<dbReference type="Pfam" id="PF19803">
    <property type="entry name" value="DUF6286"/>
    <property type="match status" value="1"/>
</dbReference>
<sequence>MSDAERENTRPGPAGPTLEKPSEGGGPPAGGGAGMEQSSSAARYRPDPEADGRAGRFWSVRRVPAAVVGLLLLAATGLLLYDIAAVRADRPGAAWRRVLADELATRSLDDPWVVAAAVAAVLLGLWLLVLALTPGLRGLLPMRREKPDLRAGLERRAVAVILRDRALEVSGVQSARVAVSRRRIRVRAQAHFRDLDDVRADLDAVLADGIGELGLARRPALAVHVRRPARG</sequence>
<feature type="domain" description="DUF6286" evidence="3">
    <location>
        <begin position="122"/>
        <end position="226"/>
    </location>
</feature>
<evidence type="ECO:0000313" key="4">
    <source>
        <dbReference type="EMBL" id="GAA1918170.1"/>
    </source>
</evidence>
<feature type="transmembrane region" description="Helical" evidence="2">
    <location>
        <begin position="112"/>
        <end position="136"/>
    </location>
</feature>